<proteinExistence type="predicted"/>
<dbReference type="InterPro" id="IPR036390">
    <property type="entry name" value="WH_DNA-bd_sf"/>
</dbReference>
<sequence>MHNLSSFQRDLLITVAGMGPISGTEIKDHIEERWGEEVNHSRLYPNLEDLAMMNLIRINKNTGGRHNHYSVMPMGERNITSYREWESNHLDEEEDAEREENDEIE</sequence>
<evidence type="ECO:0000313" key="5">
    <source>
        <dbReference type="Proteomes" id="UP001057580"/>
    </source>
</evidence>
<gene>
    <name evidence="4" type="ORF">N0B31_21540</name>
    <name evidence="3" type="ORF">N0B31_22335</name>
</gene>
<dbReference type="KEGG" id="ssai:N0B31_21540"/>
<reference evidence="3" key="1">
    <citation type="submission" date="2022-09" db="EMBL/GenBank/DDBJ databases">
        <title>Diverse halophilic archaea isolated from saline environments.</title>
        <authorList>
            <person name="Cui H.-L."/>
        </authorList>
    </citation>
    <scope>NUCLEOTIDE SEQUENCE</scope>
    <source>
        <strain evidence="3">ZS-35-S2</strain>
        <plasmid evidence="3">unnamed1</plasmid>
    </source>
</reference>
<evidence type="ECO:0000313" key="4">
    <source>
        <dbReference type="EMBL" id="UWM57027.1"/>
    </source>
</evidence>
<dbReference type="Gene3D" id="1.10.10.10">
    <property type="entry name" value="Winged helix-like DNA-binding domain superfamily/Winged helix DNA-binding domain"/>
    <property type="match status" value="1"/>
</dbReference>
<feature type="compositionally biased region" description="Acidic residues" evidence="1">
    <location>
        <begin position="91"/>
        <end position="105"/>
    </location>
</feature>
<evidence type="ECO:0000256" key="1">
    <source>
        <dbReference type="SAM" id="MobiDB-lite"/>
    </source>
</evidence>
<evidence type="ECO:0000259" key="2">
    <source>
        <dbReference type="Pfam" id="PF03551"/>
    </source>
</evidence>
<accession>A0A9E7UD38</accession>
<organism evidence="3 5">
    <name type="scientific">Salinirubellus salinus</name>
    <dbReference type="NCBI Taxonomy" id="1364945"/>
    <lineage>
        <taxon>Archaea</taxon>
        <taxon>Methanobacteriati</taxon>
        <taxon>Methanobacteriota</taxon>
        <taxon>Stenosarchaea group</taxon>
        <taxon>Halobacteria</taxon>
        <taxon>Halobacteriales</taxon>
        <taxon>Natronomonadaceae</taxon>
        <taxon>Salinirubellus</taxon>
    </lineage>
</organism>
<dbReference type="InterPro" id="IPR036388">
    <property type="entry name" value="WH-like_DNA-bd_sf"/>
</dbReference>
<evidence type="ECO:0000313" key="3">
    <source>
        <dbReference type="EMBL" id="UWM56987.1"/>
    </source>
</evidence>
<dbReference type="InterPro" id="IPR005149">
    <property type="entry name" value="Tscrpt_reg_PadR_N"/>
</dbReference>
<protein>
    <submittedName>
        <fullName evidence="3">PadR family transcriptional regulator</fullName>
    </submittedName>
</protein>
<name>A0A9E7UD38_9EURY</name>
<geneLocation type="plasmid" evidence="3 5">
    <name>unnamed1</name>
</geneLocation>
<dbReference type="KEGG" id="ssai:N0B31_22335"/>
<dbReference type="Pfam" id="PF03551">
    <property type="entry name" value="PadR"/>
    <property type="match status" value="1"/>
</dbReference>
<dbReference type="RefSeq" id="WP_260644098.1">
    <property type="nucleotide sequence ID" value="NZ_CP104004.1"/>
</dbReference>
<dbReference type="AlphaFoldDB" id="A0A9E7UD38"/>
<feature type="domain" description="Transcription regulator PadR N-terminal" evidence="2">
    <location>
        <begin position="14"/>
        <end position="79"/>
    </location>
</feature>
<dbReference type="EMBL" id="CP104004">
    <property type="protein sequence ID" value="UWM57027.1"/>
    <property type="molecule type" value="Genomic_DNA"/>
</dbReference>
<dbReference type="EMBL" id="CP104004">
    <property type="protein sequence ID" value="UWM56987.1"/>
    <property type="molecule type" value="Genomic_DNA"/>
</dbReference>
<keyword evidence="3" id="KW-0614">Plasmid</keyword>
<keyword evidence="5" id="KW-1185">Reference proteome</keyword>
<dbReference type="SUPFAM" id="SSF46785">
    <property type="entry name" value="Winged helix' DNA-binding domain"/>
    <property type="match status" value="1"/>
</dbReference>
<dbReference type="GeneID" id="74945223"/>
<dbReference type="Proteomes" id="UP001057580">
    <property type="component" value="Plasmid unnamed1"/>
</dbReference>
<feature type="region of interest" description="Disordered" evidence="1">
    <location>
        <begin position="83"/>
        <end position="105"/>
    </location>
</feature>